<feature type="region of interest" description="Disordered" evidence="1">
    <location>
        <begin position="43"/>
        <end position="71"/>
    </location>
</feature>
<keyword evidence="2" id="KW-1185">Reference proteome</keyword>
<feature type="compositionally biased region" description="Low complexity" evidence="1">
    <location>
        <begin position="162"/>
        <end position="186"/>
    </location>
</feature>
<reference evidence="3" key="2">
    <citation type="submission" date="2023-11" db="UniProtKB">
        <authorList>
            <consortium name="WormBaseParasite"/>
        </authorList>
    </citation>
    <scope>IDENTIFICATION</scope>
</reference>
<evidence type="ECO:0000313" key="3">
    <source>
        <dbReference type="WBParaSite" id="TREG1_91890.1"/>
    </source>
</evidence>
<feature type="compositionally biased region" description="Low complexity" evidence="1">
    <location>
        <begin position="44"/>
        <end position="56"/>
    </location>
</feature>
<reference evidence="2" key="1">
    <citation type="submission" date="2022-06" db="EMBL/GenBank/DDBJ databases">
        <authorList>
            <person name="Berger JAMES D."/>
            <person name="Berger JAMES D."/>
        </authorList>
    </citation>
    <scope>NUCLEOTIDE SEQUENCE [LARGE SCALE GENOMIC DNA]</scope>
</reference>
<organism evidence="2 3">
    <name type="scientific">Trichobilharzia regenti</name>
    <name type="common">Nasal bird schistosome</name>
    <dbReference type="NCBI Taxonomy" id="157069"/>
    <lineage>
        <taxon>Eukaryota</taxon>
        <taxon>Metazoa</taxon>
        <taxon>Spiralia</taxon>
        <taxon>Lophotrochozoa</taxon>
        <taxon>Platyhelminthes</taxon>
        <taxon>Trematoda</taxon>
        <taxon>Digenea</taxon>
        <taxon>Strigeidida</taxon>
        <taxon>Schistosomatoidea</taxon>
        <taxon>Schistosomatidae</taxon>
        <taxon>Trichobilharzia</taxon>
    </lineage>
</organism>
<feature type="compositionally biased region" description="Polar residues" evidence="1">
    <location>
        <begin position="336"/>
        <end position="355"/>
    </location>
</feature>
<accession>A0AA85KJL5</accession>
<feature type="region of interest" description="Disordered" evidence="1">
    <location>
        <begin position="162"/>
        <end position="192"/>
    </location>
</feature>
<proteinExistence type="predicted"/>
<dbReference type="Proteomes" id="UP000050795">
    <property type="component" value="Unassembled WGS sequence"/>
</dbReference>
<sequence length="625" mass="70248">MGTLVGLRYGLGRNYTGSLMELNNCGYTTGSCDEEKFQDLIMTSNNNSNDNNNNNSTEPKQPWNNPNDNNNNKLDNLSMALWISKHSRTFGAYEAHLETSSLLNSFALDMHDFSNCHLFTEKPSSSSTSASNSSNAKNLLGLTQLIGLSRLMNFIMYKSRQSNNASSSSSNSNDNNNSNNNNNNSNPLEDAHRQYHGSTFTDYIFARAQMEQKARRRSYYYPILQTLSHSSSLNTSLTCINELKHTGVVDTESFLENFLHKQRKRRHYNSESGLLLPETDNLSTLQNDSQEGGDPQCENNEENNPDYDENTVNLCDDVISSIDSKETETSTLSSEVNMNATESENDSTSESMAENSKSDENVSTSSPSSPSSLCTSVDNDMDNESKVNINKTDPQCAHETVNNTTTTTNPIPNDQSNVITASNIMKSNDAIDDQDGSCDQAEETTIINTSLSKENLKLHKSVSFADEVGKSLTEIFILYDDDDEENEHSHEYEELFGVSYYGSSKHEISSNSPYRRSKFEIFCGDTYLDFNYNTKNHNTSENHDTNGTYKRLNNTNTEPHYTWSLTFSQPASHYYEFRQKLERNSISLESISVIQSTDKPKTSFIKLSGTIKVKNISLKNLFIYD</sequence>
<protein>
    <submittedName>
        <fullName evidence="3">Uncharacterized protein</fullName>
    </submittedName>
</protein>
<feature type="region of interest" description="Disordered" evidence="1">
    <location>
        <begin position="283"/>
        <end position="311"/>
    </location>
</feature>
<dbReference type="Gene3D" id="2.60.40.2440">
    <property type="entry name" value="Carbohydrate binding type-21 domain"/>
    <property type="match status" value="1"/>
</dbReference>
<dbReference type="WBParaSite" id="TREG1_91890.1">
    <property type="protein sequence ID" value="TREG1_91890.1"/>
    <property type="gene ID" value="TREG1_91890"/>
</dbReference>
<feature type="compositionally biased region" description="Acidic residues" evidence="1">
    <location>
        <begin position="299"/>
        <end position="309"/>
    </location>
</feature>
<name>A0AA85KJL5_TRIRE</name>
<evidence type="ECO:0000313" key="2">
    <source>
        <dbReference type="Proteomes" id="UP000050795"/>
    </source>
</evidence>
<feature type="region of interest" description="Disordered" evidence="1">
    <location>
        <begin position="323"/>
        <end position="389"/>
    </location>
</feature>
<feature type="compositionally biased region" description="Low complexity" evidence="1">
    <location>
        <begin position="363"/>
        <end position="376"/>
    </location>
</feature>
<dbReference type="InterPro" id="IPR038175">
    <property type="entry name" value="CBM21_dom_sf"/>
</dbReference>
<dbReference type="AlphaFoldDB" id="A0AA85KJL5"/>
<evidence type="ECO:0000256" key="1">
    <source>
        <dbReference type="SAM" id="MobiDB-lite"/>
    </source>
</evidence>